<dbReference type="Proteomes" id="UP000440578">
    <property type="component" value="Unassembled WGS sequence"/>
</dbReference>
<feature type="disulfide bond" evidence="9">
    <location>
        <begin position="655"/>
        <end position="670"/>
    </location>
</feature>
<dbReference type="InterPro" id="IPR002172">
    <property type="entry name" value="LDrepeatLR_classA_rpt"/>
</dbReference>
<dbReference type="InterPro" id="IPR001190">
    <property type="entry name" value="SRCR"/>
</dbReference>
<evidence type="ECO:0000256" key="10">
    <source>
        <dbReference type="PROSITE-ProRule" id="PRU00196"/>
    </source>
</evidence>
<evidence type="ECO:0000256" key="2">
    <source>
        <dbReference type="ARBA" id="ARBA00022692"/>
    </source>
</evidence>
<keyword evidence="6 9" id="KW-1015">Disulfide bond</keyword>
<dbReference type="GO" id="GO:0016324">
    <property type="term" value="C:apical plasma membrane"/>
    <property type="evidence" value="ECO:0007669"/>
    <property type="project" value="TreeGrafter"/>
</dbReference>
<gene>
    <name evidence="13" type="primary">ndl_0</name>
    <name evidence="13" type="ORF">FJT64_013048</name>
</gene>
<keyword evidence="13" id="KW-0378">Hydrolase</keyword>
<dbReference type="GO" id="GO:0006898">
    <property type="term" value="P:receptor-mediated endocytosis"/>
    <property type="evidence" value="ECO:0007669"/>
    <property type="project" value="TreeGrafter"/>
</dbReference>
<keyword evidence="2" id="KW-0812">Transmembrane</keyword>
<dbReference type="AlphaFoldDB" id="A0A6A4V4J8"/>
<reference evidence="13 14" key="1">
    <citation type="submission" date="2019-07" db="EMBL/GenBank/DDBJ databases">
        <title>Draft genome assembly of a fouling barnacle, Amphibalanus amphitrite (Darwin, 1854): The first reference genome for Thecostraca.</title>
        <authorList>
            <person name="Kim W."/>
        </authorList>
    </citation>
    <scope>NUCLEOTIDE SEQUENCE [LARGE SCALE GENOMIC DNA]</scope>
    <source>
        <strain evidence="13">SNU_AA5</strain>
        <tissue evidence="13">Soma without cirri and trophi</tissue>
    </source>
</reference>
<dbReference type="GO" id="GO:0006508">
    <property type="term" value="P:proteolysis"/>
    <property type="evidence" value="ECO:0007669"/>
    <property type="project" value="UniProtKB-KW"/>
</dbReference>
<dbReference type="InterPro" id="IPR023415">
    <property type="entry name" value="LDLR_class-A_CS"/>
</dbReference>
<comment type="caution">
    <text evidence="10">Lacks conserved residue(s) required for the propagation of feature annotation.</text>
</comment>
<keyword evidence="3" id="KW-0677">Repeat</keyword>
<dbReference type="SUPFAM" id="SSF57424">
    <property type="entry name" value="LDL receptor-like module"/>
    <property type="match status" value="2"/>
</dbReference>
<dbReference type="SMART" id="SM00192">
    <property type="entry name" value="LDLa"/>
    <property type="match status" value="2"/>
</dbReference>
<dbReference type="EMBL" id="VIIS01002100">
    <property type="protein sequence ID" value="KAF0288565.1"/>
    <property type="molecule type" value="Genomic_DNA"/>
</dbReference>
<keyword evidence="7" id="KW-0675">Receptor</keyword>
<evidence type="ECO:0000256" key="8">
    <source>
        <dbReference type="ARBA" id="ARBA00023180"/>
    </source>
</evidence>
<dbReference type="PANTHER" id="PTHR22722:SF14">
    <property type="entry name" value="MEGALIN, ISOFORM A"/>
    <property type="match status" value="1"/>
</dbReference>
<evidence type="ECO:0000256" key="3">
    <source>
        <dbReference type="ARBA" id="ARBA00022737"/>
    </source>
</evidence>
<evidence type="ECO:0000256" key="4">
    <source>
        <dbReference type="ARBA" id="ARBA00022989"/>
    </source>
</evidence>
<evidence type="ECO:0000256" key="9">
    <source>
        <dbReference type="PROSITE-ProRule" id="PRU00124"/>
    </source>
</evidence>
<dbReference type="Gene3D" id="4.10.400.10">
    <property type="entry name" value="Low-density Lipoprotein Receptor"/>
    <property type="match status" value="2"/>
</dbReference>
<feature type="region of interest" description="Disordered" evidence="11">
    <location>
        <begin position="383"/>
        <end position="426"/>
    </location>
</feature>
<evidence type="ECO:0000256" key="6">
    <source>
        <dbReference type="ARBA" id="ARBA00023157"/>
    </source>
</evidence>
<dbReference type="InterPro" id="IPR051221">
    <property type="entry name" value="LDLR-related"/>
</dbReference>
<evidence type="ECO:0000259" key="12">
    <source>
        <dbReference type="PROSITE" id="PS50287"/>
    </source>
</evidence>
<dbReference type="GO" id="GO:0008233">
    <property type="term" value="F:peptidase activity"/>
    <property type="evidence" value="ECO:0007669"/>
    <property type="project" value="UniProtKB-KW"/>
</dbReference>
<feature type="compositionally biased region" description="Polar residues" evidence="11">
    <location>
        <begin position="34"/>
        <end position="53"/>
    </location>
</feature>
<feature type="disulfide bond" evidence="9">
    <location>
        <begin position="586"/>
        <end position="601"/>
    </location>
</feature>
<keyword evidence="5" id="KW-0472">Membrane</keyword>
<evidence type="ECO:0000313" key="14">
    <source>
        <dbReference type="Proteomes" id="UP000440578"/>
    </source>
</evidence>
<evidence type="ECO:0000256" key="11">
    <source>
        <dbReference type="SAM" id="MobiDB-lite"/>
    </source>
</evidence>
<feature type="compositionally biased region" description="Basic and acidic residues" evidence="11">
    <location>
        <begin position="411"/>
        <end position="426"/>
    </location>
</feature>
<dbReference type="PROSITE" id="PS50068">
    <property type="entry name" value="LDLRA_2"/>
    <property type="match status" value="2"/>
</dbReference>
<keyword evidence="4" id="KW-1133">Transmembrane helix</keyword>
<evidence type="ECO:0000256" key="7">
    <source>
        <dbReference type="ARBA" id="ARBA00023170"/>
    </source>
</evidence>
<comment type="subcellular location">
    <subcellularLocation>
        <location evidence="1">Membrane</location>
        <topology evidence="1">Single-pass membrane protein</topology>
    </subcellularLocation>
</comment>
<feature type="region of interest" description="Disordered" evidence="11">
    <location>
        <begin position="200"/>
        <end position="238"/>
    </location>
</feature>
<dbReference type="PROSITE" id="PS01209">
    <property type="entry name" value="LDLRA_1"/>
    <property type="match status" value="2"/>
</dbReference>
<feature type="compositionally biased region" description="Pro residues" evidence="11">
    <location>
        <begin position="271"/>
        <end position="283"/>
    </location>
</feature>
<evidence type="ECO:0000313" key="13">
    <source>
        <dbReference type="EMBL" id="KAF0288565.1"/>
    </source>
</evidence>
<name>A0A6A4V4J8_AMPAM</name>
<feature type="disulfide bond" evidence="9">
    <location>
        <begin position="574"/>
        <end position="592"/>
    </location>
</feature>
<organism evidence="13 14">
    <name type="scientific">Amphibalanus amphitrite</name>
    <name type="common">Striped barnacle</name>
    <name type="synonym">Balanus amphitrite</name>
    <dbReference type="NCBI Taxonomy" id="1232801"/>
    <lineage>
        <taxon>Eukaryota</taxon>
        <taxon>Metazoa</taxon>
        <taxon>Ecdysozoa</taxon>
        <taxon>Arthropoda</taxon>
        <taxon>Crustacea</taxon>
        <taxon>Multicrustacea</taxon>
        <taxon>Cirripedia</taxon>
        <taxon>Thoracica</taxon>
        <taxon>Thoracicalcarea</taxon>
        <taxon>Balanomorpha</taxon>
        <taxon>Balanoidea</taxon>
        <taxon>Balanidae</taxon>
        <taxon>Amphibalaninae</taxon>
        <taxon>Amphibalanus</taxon>
    </lineage>
</organism>
<keyword evidence="8" id="KW-0325">Glycoprotein</keyword>
<dbReference type="PRINTS" id="PR00261">
    <property type="entry name" value="LDLRECEPTOR"/>
</dbReference>
<comment type="caution">
    <text evidence="13">The sequence shown here is derived from an EMBL/GenBank/DDBJ whole genome shotgun (WGS) entry which is preliminary data.</text>
</comment>
<feature type="disulfide bond" evidence="9">
    <location>
        <begin position="567"/>
        <end position="579"/>
    </location>
</feature>
<dbReference type="OrthoDB" id="6411962at2759"/>
<dbReference type="GO" id="GO:0042562">
    <property type="term" value="F:hormone binding"/>
    <property type="evidence" value="ECO:0007669"/>
    <property type="project" value="TreeGrafter"/>
</dbReference>
<keyword evidence="14" id="KW-1185">Reference proteome</keyword>
<feature type="domain" description="SRCR" evidence="12">
    <location>
        <begin position="671"/>
        <end position="734"/>
    </location>
</feature>
<sequence>MDTEEPATLPPLTVVLKPAPVKSKETSTDKISAGTLSGASEKTVAEQSSTTQLTEKDGSSAVPDIIITFSAVNGTPSHIKRLSEQPAAYLPDKLVRKTLTIVSKNGTEDSPYVTHPSGIISKSPFGSSDLLDPILSPTTASPIDKEHHADSHEVSSIVSPLSDPFGQAGLTEDGDFVTTPDAVSFQTVPPHLHFLTGPGGIPAARPTPSGTAEGGVQAPVGPSPLGTTWSAESEGDSAAVTVTPEQAWERDGHVTRPFFRPVTSYSGVYPPSRPKPPSLPHPEYPAVGGESDSPPSYYDTNEEGEEDYFYYDTEIFTGDDPVHSIFDMFSTRKPLVLDTDIVTSTSVRERSLAEGRAASVVKYDEGATVDDILDRIFETRREFEGSKENEVDSSDEAAKSVTESSSSELWKNPEADRTEWQGSEKMELWSPVKENVQWTGEEHNAMDQVNRMGLLEEADSVTPSKKWRPVRFRLPTDSDWPRVTEPPRLADKLSRLTTTPEPPVEVVGVSARPAPAAASTQLVVETDNEVGTAAHPSAVVPTRPTLASLLSNYTYPEEELTPPGAGCPGDQFRCVSGECIPRLSRCDLLRDCADGSDEMVCTCADRLNAQFLERKICDGIIDCHDSTDEQFCDWCQPGQFICPGAKRCVPAEAVCDGQYDCPDGADEHQCVTLATSRATADQRRYQSAGYLMVRRRGQWGPLCVDDFDALVRRTGTDWSVQELGKAVCNALTYK</sequence>
<dbReference type="GO" id="GO:0043235">
    <property type="term" value="C:receptor complex"/>
    <property type="evidence" value="ECO:0007669"/>
    <property type="project" value="TreeGrafter"/>
</dbReference>
<dbReference type="CDD" id="cd00112">
    <property type="entry name" value="LDLa"/>
    <property type="match status" value="2"/>
</dbReference>
<feature type="region of interest" description="Disordered" evidence="11">
    <location>
        <begin position="269"/>
        <end position="302"/>
    </location>
</feature>
<evidence type="ECO:0000256" key="1">
    <source>
        <dbReference type="ARBA" id="ARBA00004167"/>
    </source>
</evidence>
<feature type="region of interest" description="Disordered" evidence="11">
    <location>
        <begin position="20"/>
        <end position="58"/>
    </location>
</feature>
<protein>
    <submittedName>
        <fullName evidence="13">Serine protease nudel</fullName>
    </submittedName>
</protein>
<dbReference type="PANTHER" id="PTHR22722">
    <property type="entry name" value="LOW-DENSITY LIPOPROTEIN RECEPTOR-RELATED PROTEIN 2-RELATED"/>
    <property type="match status" value="1"/>
</dbReference>
<evidence type="ECO:0000256" key="5">
    <source>
        <dbReference type="ARBA" id="ARBA00023136"/>
    </source>
</evidence>
<keyword evidence="13" id="KW-0645">Protease</keyword>
<dbReference type="PROSITE" id="PS50287">
    <property type="entry name" value="SRCR_2"/>
    <property type="match status" value="1"/>
</dbReference>
<dbReference type="InterPro" id="IPR036055">
    <property type="entry name" value="LDL_receptor-like_sf"/>
</dbReference>
<accession>A0A6A4V4J8</accession>
<proteinExistence type="predicted"/>
<dbReference type="Pfam" id="PF00057">
    <property type="entry name" value="Ldl_recept_a"/>
    <property type="match status" value="2"/>
</dbReference>